<dbReference type="PROSITE" id="PS01285">
    <property type="entry name" value="FA58C_1"/>
    <property type="match status" value="1"/>
</dbReference>
<dbReference type="EMBL" id="DS469642">
    <property type="protein sequence ID" value="EDO37664.1"/>
    <property type="molecule type" value="Genomic_DNA"/>
</dbReference>
<dbReference type="PANTHER" id="PTHR24543:SF291">
    <property type="entry name" value="SMOKE ALARM, ISOFORM D"/>
    <property type="match status" value="1"/>
</dbReference>
<sequence length="163" mass="18594">MRLNVILTEEARALGMEDYRIKDDQITQSSYYFDYYMGKYARLNLDANSTSPRAWIAHGSDHEKWIQIDLKRLVIVTKVQTQGSTGADNWITSFTISYSLDGTNWSVYQEGGVDKVFVGVTHNHQVVDTVLSQPIKTKLLRITTVTCHFSCALRLEVYGYDAD</sequence>
<dbReference type="InterPro" id="IPR000421">
    <property type="entry name" value="FA58C"/>
</dbReference>
<evidence type="ECO:0000313" key="2">
    <source>
        <dbReference type="EMBL" id="EDO37664.1"/>
    </source>
</evidence>
<dbReference type="FunFam" id="2.60.120.260:FF:000016">
    <property type="entry name" value="Contactin-associated protein-like 4 isoform 1"/>
    <property type="match status" value="1"/>
</dbReference>
<proteinExistence type="predicted"/>
<dbReference type="PROSITE" id="PS50022">
    <property type="entry name" value="FA58C_3"/>
    <property type="match status" value="1"/>
</dbReference>
<dbReference type="AlphaFoldDB" id="A7SF87"/>
<dbReference type="OMA" id="ILSTECH"/>
<dbReference type="Gene3D" id="2.60.120.260">
    <property type="entry name" value="Galactose-binding domain-like"/>
    <property type="match status" value="1"/>
</dbReference>
<organism evidence="2 3">
    <name type="scientific">Nematostella vectensis</name>
    <name type="common">Starlet sea anemone</name>
    <dbReference type="NCBI Taxonomy" id="45351"/>
    <lineage>
        <taxon>Eukaryota</taxon>
        <taxon>Metazoa</taxon>
        <taxon>Cnidaria</taxon>
        <taxon>Anthozoa</taxon>
        <taxon>Hexacorallia</taxon>
        <taxon>Actiniaria</taxon>
        <taxon>Edwardsiidae</taxon>
        <taxon>Nematostella</taxon>
    </lineage>
</organism>
<reference evidence="2 3" key="1">
    <citation type="journal article" date="2007" name="Science">
        <title>Sea anemone genome reveals ancestral eumetazoan gene repertoire and genomic organization.</title>
        <authorList>
            <person name="Putnam N.H."/>
            <person name="Srivastava M."/>
            <person name="Hellsten U."/>
            <person name="Dirks B."/>
            <person name="Chapman J."/>
            <person name="Salamov A."/>
            <person name="Terry A."/>
            <person name="Shapiro H."/>
            <person name="Lindquist E."/>
            <person name="Kapitonov V.V."/>
            <person name="Jurka J."/>
            <person name="Genikhovich G."/>
            <person name="Grigoriev I.V."/>
            <person name="Lucas S.M."/>
            <person name="Steele R.E."/>
            <person name="Finnerty J.R."/>
            <person name="Technau U."/>
            <person name="Martindale M.Q."/>
            <person name="Rokhsar D.S."/>
        </authorList>
    </citation>
    <scope>NUCLEOTIDE SEQUENCE [LARGE SCALE GENOMIC DNA]</scope>
    <source>
        <strain evidence="3">CH2 X CH6</strain>
    </source>
</reference>
<name>A7SF87_NEMVE</name>
<dbReference type="SUPFAM" id="SSF49785">
    <property type="entry name" value="Galactose-binding domain-like"/>
    <property type="match status" value="1"/>
</dbReference>
<dbReference type="Pfam" id="PF00754">
    <property type="entry name" value="F5_F8_type_C"/>
    <property type="match status" value="1"/>
</dbReference>
<gene>
    <name evidence="2" type="ORF">NEMVEDRAFT_v1g116189</name>
</gene>
<dbReference type="Proteomes" id="UP000001593">
    <property type="component" value="Unassembled WGS sequence"/>
</dbReference>
<dbReference type="PANTHER" id="PTHR24543">
    <property type="entry name" value="MULTICOPPER OXIDASE-RELATED"/>
    <property type="match status" value="1"/>
</dbReference>
<keyword evidence="3" id="KW-1185">Reference proteome</keyword>
<protein>
    <recommendedName>
        <fullName evidence="1">F5/8 type C domain-containing protein</fullName>
    </recommendedName>
</protein>
<dbReference type="InterPro" id="IPR008979">
    <property type="entry name" value="Galactose-bd-like_sf"/>
</dbReference>
<dbReference type="SMART" id="SM00231">
    <property type="entry name" value="FA58C"/>
    <property type="match status" value="1"/>
</dbReference>
<dbReference type="InParanoid" id="A7SF87"/>
<dbReference type="PhylomeDB" id="A7SF87"/>
<evidence type="ECO:0000313" key="3">
    <source>
        <dbReference type="Proteomes" id="UP000001593"/>
    </source>
</evidence>
<accession>A7SF87</accession>
<evidence type="ECO:0000259" key="1">
    <source>
        <dbReference type="PROSITE" id="PS50022"/>
    </source>
</evidence>
<dbReference type="CDD" id="cd00057">
    <property type="entry name" value="FA58C"/>
    <property type="match status" value="1"/>
</dbReference>
<feature type="domain" description="F5/8 type C" evidence="1">
    <location>
        <begin position="8"/>
        <end position="160"/>
    </location>
</feature>
<dbReference type="HOGENOM" id="CLU_030066_1_2_1"/>